<dbReference type="Proteomes" id="UP000293089">
    <property type="component" value="Unassembled WGS sequence"/>
</dbReference>
<evidence type="ECO:0000256" key="3">
    <source>
        <dbReference type="SAM" id="MobiDB-lite"/>
    </source>
</evidence>
<name>A0ABY1WA12_9GAMM</name>
<feature type="region of interest" description="Disordered" evidence="3">
    <location>
        <begin position="77"/>
        <end position="118"/>
    </location>
</feature>
<dbReference type="InterPro" id="IPR031922">
    <property type="entry name" value="Pesticin_C"/>
</dbReference>
<evidence type="ECO:0000313" key="5">
    <source>
        <dbReference type="EMBL" id="TAA17058.1"/>
    </source>
</evidence>
<organism evidence="5 6">
    <name type="scientific">Pseudoxanthomonas winnipegensis</name>
    <dbReference type="NCBI Taxonomy" id="2480810"/>
    <lineage>
        <taxon>Bacteria</taxon>
        <taxon>Pseudomonadati</taxon>
        <taxon>Pseudomonadota</taxon>
        <taxon>Gammaproteobacteria</taxon>
        <taxon>Lysobacterales</taxon>
        <taxon>Lysobacteraceae</taxon>
        <taxon>Pseudoxanthomonas</taxon>
    </lineage>
</organism>
<keyword evidence="1" id="KW-0929">Antimicrobial</keyword>
<proteinExistence type="predicted"/>
<dbReference type="InterPro" id="IPR023346">
    <property type="entry name" value="Lysozyme-like_dom_sf"/>
</dbReference>
<evidence type="ECO:0000256" key="1">
    <source>
        <dbReference type="ARBA" id="ARBA00022529"/>
    </source>
</evidence>
<evidence type="ECO:0000256" key="2">
    <source>
        <dbReference type="ARBA" id="ARBA00022638"/>
    </source>
</evidence>
<feature type="domain" description="Pesticin C-terminal" evidence="4">
    <location>
        <begin position="125"/>
        <end position="276"/>
    </location>
</feature>
<dbReference type="Gene3D" id="1.10.530.40">
    <property type="match status" value="1"/>
</dbReference>
<dbReference type="InterPro" id="IPR023347">
    <property type="entry name" value="Lysozyme_dom_sf"/>
</dbReference>
<comment type="caution">
    <text evidence="5">The sequence shown here is derived from an EMBL/GenBank/DDBJ whole genome shotgun (WGS) entry which is preliminary data.</text>
</comment>
<dbReference type="EMBL" id="SHME01000006">
    <property type="protein sequence ID" value="TAA17058.1"/>
    <property type="molecule type" value="Genomic_DNA"/>
</dbReference>
<dbReference type="SUPFAM" id="SSF53955">
    <property type="entry name" value="Lysozyme-like"/>
    <property type="match status" value="1"/>
</dbReference>
<evidence type="ECO:0000313" key="6">
    <source>
        <dbReference type="Proteomes" id="UP000293089"/>
    </source>
</evidence>
<evidence type="ECO:0000259" key="4">
    <source>
        <dbReference type="Pfam" id="PF16754"/>
    </source>
</evidence>
<dbReference type="Pfam" id="PF16754">
    <property type="entry name" value="Pesticin"/>
    <property type="match status" value="1"/>
</dbReference>
<reference evidence="5 6" key="1">
    <citation type="submission" date="2019-02" db="EMBL/GenBank/DDBJ databases">
        <title>WGS of Pseudoxanthomonas species novum from clinical isolates.</title>
        <authorList>
            <person name="Bernier A.-M."/>
            <person name="Bernard K."/>
            <person name="Vachon A."/>
        </authorList>
    </citation>
    <scope>NUCLEOTIDE SEQUENCE [LARGE SCALE GENOMIC DNA]</scope>
    <source>
        <strain evidence="6">NML 170316</strain>
    </source>
</reference>
<dbReference type="CDD" id="cd16902">
    <property type="entry name" value="pesticin_lyz"/>
    <property type="match status" value="1"/>
</dbReference>
<feature type="region of interest" description="Disordered" evidence="3">
    <location>
        <begin position="28"/>
        <end position="54"/>
    </location>
</feature>
<keyword evidence="6" id="KW-1185">Reference proteome</keyword>
<accession>A0ABY1WA12</accession>
<protein>
    <recommendedName>
        <fullName evidence="4">Pesticin C-terminal domain-containing protein</fullName>
    </recommendedName>
</protein>
<gene>
    <name evidence="5" type="ORF">EA658_18630</name>
</gene>
<keyword evidence="2" id="KW-0081">Bacteriolytic enzyme</keyword>
<sequence>MNRSRLSAAIIRGLFICALSAESQGQLAQAETPENRLAPGRRSIDNDDGASQLGTEMRPLTVEEVELIMGANTTSTVFVTTAPPGGNPGGPDGPEPGGSTPGGDGTSPADPDHCYTPLSQDIRTDSSFIFANEGGVRTTGYTLSASQFPNSGVTIGAGVDLGQQSAAGLLALDVPQSIINILNPFFSLRGNDAATAISTHGAPVLSTADATLLSNALLASTTSTVSSNFDSATSGIQFGQLPEQAQTVIIDVAYPNGPNLASSAPSFWTDVTSGNWYNAESELEHWFSNGTTNARYQSDADKLDGAIKAKALPLDSSNGQCPGT</sequence>
<feature type="compositionally biased region" description="Gly residues" evidence="3">
    <location>
        <begin position="87"/>
        <end position="105"/>
    </location>
</feature>